<dbReference type="Proteomes" id="UP000435112">
    <property type="component" value="Unassembled WGS sequence"/>
</dbReference>
<reference evidence="1 2" key="1">
    <citation type="submission" date="2018-09" db="EMBL/GenBank/DDBJ databases">
        <title>Genomic investigation of the strawberry pathogen Phytophthora fragariae indicates pathogenicity is determined by transcriptional variation in three key races.</title>
        <authorList>
            <person name="Adams T.M."/>
            <person name="Armitage A.D."/>
            <person name="Sobczyk M.K."/>
            <person name="Bates H.J."/>
            <person name="Dunwell J.M."/>
            <person name="Nellist C.F."/>
            <person name="Harrison R.J."/>
        </authorList>
    </citation>
    <scope>NUCLEOTIDE SEQUENCE [LARGE SCALE GENOMIC DNA]</scope>
    <source>
        <strain evidence="1 2">SCRP324</strain>
    </source>
</reference>
<organism evidence="1 2">
    <name type="scientific">Phytophthora rubi</name>
    <dbReference type="NCBI Taxonomy" id="129364"/>
    <lineage>
        <taxon>Eukaryota</taxon>
        <taxon>Sar</taxon>
        <taxon>Stramenopiles</taxon>
        <taxon>Oomycota</taxon>
        <taxon>Peronosporomycetes</taxon>
        <taxon>Peronosporales</taxon>
        <taxon>Peronosporaceae</taxon>
        <taxon>Phytophthora</taxon>
    </lineage>
</organism>
<name>A0A6A3H8K5_9STRA</name>
<comment type="caution">
    <text evidence="1">The sequence shown here is derived from an EMBL/GenBank/DDBJ whole genome shotgun (WGS) entry which is preliminary data.</text>
</comment>
<protein>
    <submittedName>
        <fullName evidence="1">Uncharacterized protein</fullName>
    </submittedName>
</protein>
<evidence type="ECO:0000313" key="1">
    <source>
        <dbReference type="EMBL" id="KAE8966076.1"/>
    </source>
</evidence>
<accession>A0A6A3H8K5</accession>
<sequence>MVDIAATPTMPVRDHTCLLGTSFEACRGYAALTGPPGSRIYFGIGKIRH</sequence>
<dbReference type="EMBL" id="QXFU01005007">
    <property type="protein sequence ID" value="KAE8966076.1"/>
    <property type="molecule type" value="Genomic_DNA"/>
</dbReference>
<proteinExistence type="predicted"/>
<feature type="non-terminal residue" evidence="1">
    <location>
        <position position="49"/>
    </location>
</feature>
<gene>
    <name evidence="1" type="ORF">PR002_g28479</name>
</gene>
<dbReference type="AlphaFoldDB" id="A0A6A3H8K5"/>
<evidence type="ECO:0000313" key="2">
    <source>
        <dbReference type="Proteomes" id="UP000435112"/>
    </source>
</evidence>